<dbReference type="OrthoDB" id="3537171at2759"/>
<reference evidence="2" key="2">
    <citation type="submission" date="2012-06" db="EMBL/GenBank/DDBJ databases">
        <title>Comparative genome structure, secondary metabolite and effector coding capacity across Cochliobolus pathogens.</title>
        <authorList>
            <consortium name="US DOE Joint Genome Institute (JGI-PGF)"/>
            <person name="Condon B.J."/>
            <person name="Leng Y."/>
            <person name="Wu D."/>
            <person name="Bushley K.E."/>
            <person name="Ohm R.A."/>
            <person name="Otillar R."/>
            <person name="Martin J."/>
            <person name="Schackwitz W."/>
            <person name="Grimwood J."/>
            <person name="MohdZainudin N."/>
            <person name="Xue C."/>
            <person name="Wang R."/>
            <person name="Dhillon B."/>
            <person name="Tu Z.J."/>
            <person name="Steffenson B.J."/>
            <person name="Salamov A."/>
            <person name="Sun H."/>
            <person name="Lowry S."/>
            <person name="LaButti K."/>
            <person name="Han J."/>
            <person name="Copeland A."/>
            <person name="Lindquist E."/>
            <person name="Lucas S."/>
            <person name="Barry K."/>
            <person name="Schmutz J."/>
            <person name="Baker S."/>
            <person name="Grigoriev I.V."/>
            <person name="Zhong S."/>
            <person name="Turgeon B.G."/>
        </authorList>
    </citation>
    <scope>NUCLEOTIDE SEQUENCE</scope>
    <source>
        <strain evidence="2">C5</strain>
    </source>
</reference>
<dbReference type="EMBL" id="KB445569">
    <property type="protein sequence ID" value="EMD97802.1"/>
    <property type="molecule type" value="Genomic_DNA"/>
</dbReference>
<accession>M2VCQ8</accession>
<dbReference type="Proteomes" id="UP000016936">
    <property type="component" value="Unassembled WGS sequence"/>
</dbReference>
<evidence type="ECO:0000313" key="3">
    <source>
        <dbReference type="Proteomes" id="UP000016936"/>
    </source>
</evidence>
<protein>
    <submittedName>
        <fullName evidence="2">Uncharacterized protein</fullName>
    </submittedName>
</protein>
<dbReference type="AlphaFoldDB" id="M2VCQ8"/>
<reference evidence="2 3" key="1">
    <citation type="journal article" date="2012" name="PLoS Pathog.">
        <title>Diverse lifestyles and strategies of plant pathogenesis encoded in the genomes of eighteen Dothideomycetes fungi.</title>
        <authorList>
            <person name="Ohm R.A."/>
            <person name="Feau N."/>
            <person name="Henrissat B."/>
            <person name="Schoch C.L."/>
            <person name="Horwitz B.A."/>
            <person name="Barry K.W."/>
            <person name="Condon B.J."/>
            <person name="Copeland A.C."/>
            <person name="Dhillon B."/>
            <person name="Glaser F."/>
            <person name="Hesse C.N."/>
            <person name="Kosti I."/>
            <person name="LaButti K."/>
            <person name="Lindquist E.A."/>
            <person name="Lucas S."/>
            <person name="Salamov A.A."/>
            <person name="Bradshaw R.E."/>
            <person name="Ciuffetti L."/>
            <person name="Hamelin R.C."/>
            <person name="Kema G.H.J."/>
            <person name="Lawrence C."/>
            <person name="Scott J.A."/>
            <person name="Spatafora J.W."/>
            <person name="Turgeon B.G."/>
            <person name="de Wit P.J.G.M."/>
            <person name="Zhong S."/>
            <person name="Goodwin S.B."/>
            <person name="Grigoriev I.V."/>
        </authorList>
    </citation>
    <scope>NUCLEOTIDE SEQUENCE [LARGE SCALE GENOMIC DNA]</scope>
    <source>
        <strain evidence="2">C5</strain>
        <strain evidence="3">C5 / ATCC 48332 / race O</strain>
    </source>
</reference>
<dbReference type="EMBL" id="KB445569">
    <property type="protein sequence ID" value="EMD97015.1"/>
    <property type="molecule type" value="Genomic_DNA"/>
</dbReference>
<reference evidence="3" key="3">
    <citation type="journal article" date="2013" name="PLoS Genet.">
        <title>Comparative genome structure, secondary metabolite, and effector coding capacity across Cochliobolus pathogens.</title>
        <authorList>
            <person name="Condon B.J."/>
            <person name="Leng Y."/>
            <person name="Wu D."/>
            <person name="Bushley K.E."/>
            <person name="Ohm R.A."/>
            <person name="Otillar R."/>
            <person name="Martin J."/>
            <person name="Schackwitz W."/>
            <person name="Grimwood J."/>
            <person name="MohdZainudin N."/>
            <person name="Xue C."/>
            <person name="Wang R."/>
            <person name="Manning V.A."/>
            <person name="Dhillon B."/>
            <person name="Tu Z.J."/>
            <person name="Steffenson B.J."/>
            <person name="Salamov A."/>
            <person name="Sun H."/>
            <person name="Lowry S."/>
            <person name="LaButti K."/>
            <person name="Han J."/>
            <person name="Copeland A."/>
            <person name="Lindquist E."/>
            <person name="Barry K."/>
            <person name="Schmutz J."/>
            <person name="Baker S.E."/>
            <person name="Ciuffetti L.M."/>
            <person name="Grigoriev I.V."/>
            <person name="Zhong S."/>
            <person name="Turgeon B.G."/>
        </authorList>
    </citation>
    <scope>NUCLEOTIDE SEQUENCE [LARGE SCALE GENOMIC DNA]</scope>
    <source>
        <strain evidence="3">C5 / ATCC 48332 / race O</strain>
    </source>
</reference>
<dbReference type="HOGENOM" id="CLU_829341_0_0_1"/>
<name>M2VCQ8_COCH5</name>
<dbReference type="eggNOG" id="ENOG502SY9C">
    <property type="taxonomic scope" value="Eukaryota"/>
</dbReference>
<dbReference type="PANTHER" id="PTHR37048">
    <property type="entry name" value="QUESTIONABLE PROTEIN"/>
    <property type="match status" value="1"/>
</dbReference>
<dbReference type="OMA" id="QGRIFWL"/>
<sequence>MPNNQLTVKDVDVVQGGIFWLPAEEDLPRQAVKRAHGAGGVEGIHAHPVFVVSRPAEDSHIAHFQVISSRQRRTLGDLYNKTNEFHISLHTSCLPIEQSPDHSHASLRRTMKRSSTLQLANGAQLQLDSHVNIRNVYKIDWSLLKRYTNPETPDVKQFYFDRESTTRLLAKSAILTTYEPGAQHQTLSSQTLESISLSSDIADMIPALQRSISEPLWVSAEDVRTVNRRRFSESDICSAKSFRHSESCYSSSSLQSRVGWHECRNNSMAEAQKDTAGETATHSSTIWTLKHPLDCLWRHITDGFKSTAITRSHLKKREKSQIWVNAKGVMAVIIASI</sequence>
<keyword evidence="3" id="KW-1185">Reference proteome</keyword>
<proteinExistence type="predicted"/>
<evidence type="ECO:0000313" key="2">
    <source>
        <dbReference type="EMBL" id="EMD97802.1"/>
    </source>
</evidence>
<dbReference type="STRING" id="701091.M2VCQ8"/>
<organism evidence="2 3">
    <name type="scientific">Cochliobolus heterostrophus (strain C5 / ATCC 48332 / race O)</name>
    <name type="common">Southern corn leaf blight fungus</name>
    <name type="synonym">Bipolaris maydis</name>
    <dbReference type="NCBI Taxonomy" id="701091"/>
    <lineage>
        <taxon>Eukaryota</taxon>
        <taxon>Fungi</taxon>
        <taxon>Dikarya</taxon>
        <taxon>Ascomycota</taxon>
        <taxon>Pezizomycotina</taxon>
        <taxon>Dothideomycetes</taxon>
        <taxon>Pleosporomycetidae</taxon>
        <taxon>Pleosporales</taxon>
        <taxon>Pleosporineae</taxon>
        <taxon>Pleosporaceae</taxon>
        <taxon>Bipolaris</taxon>
    </lineage>
</organism>
<gene>
    <name evidence="2" type="ORF">COCHEDRAFT_1086154</name>
    <name evidence="1" type="ORF">COCHEDRAFT_69742</name>
</gene>
<evidence type="ECO:0000313" key="1">
    <source>
        <dbReference type="EMBL" id="EMD97015.1"/>
    </source>
</evidence>
<dbReference type="PANTHER" id="PTHR37048:SF2">
    <property type="entry name" value="QUESTIONABLE PROTEIN"/>
    <property type="match status" value="1"/>
</dbReference>